<feature type="domain" description="Endoribonuclease YicC-like N-terminal" evidence="7">
    <location>
        <begin position="26"/>
        <end position="176"/>
    </location>
</feature>
<evidence type="ECO:0000256" key="3">
    <source>
        <dbReference type="ARBA" id="ARBA00022759"/>
    </source>
</evidence>
<evidence type="ECO:0000259" key="8">
    <source>
        <dbReference type="Pfam" id="PF08340"/>
    </source>
</evidence>
<evidence type="ECO:0000256" key="4">
    <source>
        <dbReference type="ARBA" id="ARBA00022801"/>
    </source>
</evidence>
<comment type="cofactor">
    <cofactor evidence="1">
        <name>a divalent metal cation</name>
        <dbReference type="ChEBI" id="CHEBI:60240"/>
    </cofactor>
</comment>
<keyword evidence="2" id="KW-0540">Nuclease</keyword>
<dbReference type="InterPro" id="IPR013527">
    <property type="entry name" value="YicC-like_N"/>
</dbReference>
<dbReference type="PANTHER" id="PTHR30636">
    <property type="entry name" value="UPF0701 PROTEIN YICC"/>
    <property type="match status" value="1"/>
</dbReference>
<dbReference type="InterPro" id="IPR005229">
    <property type="entry name" value="YicC/YloC-like"/>
</dbReference>
<reference evidence="9" key="2">
    <citation type="journal article" date="2012" name="PLoS ONE">
        <title>A Deeply Branching Thermophilic Bacterium with an Ancient Acetyl-CoA Pathway Dominates a Subsurface Ecosystem.</title>
        <authorList>
            <person name="Takami H."/>
            <person name="Noguchi H."/>
            <person name="Takaki Y."/>
            <person name="Uchiyama I."/>
            <person name="Toyoda A."/>
            <person name="Nishi S."/>
            <person name="Chee G.-J."/>
            <person name="Arai W."/>
            <person name="Nunoura T."/>
            <person name="Itoh T."/>
            <person name="Hattori M."/>
            <person name="Takai K."/>
        </authorList>
    </citation>
    <scope>NUCLEOTIDE SEQUENCE</scope>
</reference>
<keyword evidence="6" id="KW-0175">Coiled coil</keyword>
<protein>
    <submittedName>
        <fullName evidence="9">Hypothetical conserved protein</fullName>
    </submittedName>
</protein>
<name>H5SSM4_ACEAU</name>
<dbReference type="GO" id="GO:0004521">
    <property type="term" value="F:RNA endonuclease activity"/>
    <property type="evidence" value="ECO:0007669"/>
    <property type="project" value="InterPro"/>
</dbReference>
<dbReference type="AlphaFoldDB" id="H5SSM4"/>
<comment type="similarity">
    <text evidence="5">Belongs to the YicC/YloC family.</text>
</comment>
<dbReference type="NCBIfam" id="TIGR00255">
    <property type="entry name" value="YicC/YloC family endoribonuclease"/>
    <property type="match status" value="1"/>
</dbReference>
<keyword evidence="3" id="KW-0255">Endonuclease</keyword>
<proteinExistence type="inferred from homology"/>
<evidence type="ECO:0000256" key="6">
    <source>
        <dbReference type="SAM" id="Coils"/>
    </source>
</evidence>
<feature type="coiled-coil region" evidence="6">
    <location>
        <begin position="176"/>
        <end position="225"/>
    </location>
</feature>
<evidence type="ECO:0000313" key="9">
    <source>
        <dbReference type="EMBL" id="BAL59160.1"/>
    </source>
</evidence>
<dbReference type="EMBL" id="AP011802">
    <property type="protein sequence ID" value="BAL59160.1"/>
    <property type="molecule type" value="Genomic_DNA"/>
</dbReference>
<keyword evidence="4" id="KW-0378">Hydrolase</keyword>
<evidence type="ECO:0000256" key="2">
    <source>
        <dbReference type="ARBA" id="ARBA00022722"/>
    </source>
</evidence>
<gene>
    <name evidence="9" type="ORF">HGMM_OP3C315</name>
</gene>
<dbReference type="PANTHER" id="PTHR30636:SF3">
    <property type="entry name" value="UPF0701 PROTEIN YICC"/>
    <property type="match status" value="1"/>
</dbReference>
<sequence>MIAQNGPIVKPPLDNLPQCALPYSMICSMTGYGHAQHHGPTETVTVSIKSLNHKYLDVKISGLEAHPALELKAQDIIAQHFVRGRVEVSLEIERHGQAPLALNTEIARAYTEALHKLSRELQLTEGFSLDTLLKLEGVLQRSEEPQDELWERIEPALREALAQAQESRRREGELIAQELGRIIALLERELDKIEQSAPAVKKLYQERLRERVRELTENAVELDEGRLEMEVALLAERADITEEIARLKMHLHAAKAAIAGPEPAGRLLDFLAQELAREANTISAKAKDAQITSCVLEMKALIEQFREQARNVE</sequence>
<dbReference type="GO" id="GO:0016787">
    <property type="term" value="F:hydrolase activity"/>
    <property type="evidence" value="ECO:0007669"/>
    <property type="project" value="UniProtKB-KW"/>
</dbReference>
<accession>H5SSM4</accession>
<organism evidence="9">
    <name type="scientific">Acetithermum autotrophicum</name>
    <dbReference type="NCBI Taxonomy" id="1446466"/>
    <lineage>
        <taxon>Bacteria</taxon>
        <taxon>Candidatus Bipolaricaulota</taxon>
        <taxon>Candidatus Acetithermum</taxon>
    </lineage>
</organism>
<dbReference type="Pfam" id="PF03755">
    <property type="entry name" value="YicC-like_N"/>
    <property type="match status" value="1"/>
</dbReference>
<evidence type="ECO:0000259" key="7">
    <source>
        <dbReference type="Pfam" id="PF03755"/>
    </source>
</evidence>
<evidence type="ECO:0000256" key="1">
    <source>
        <dbReference type="ARBA" id="ARBA00001968"/>
    </source>
</evidence>
<evidence type="ECO:0000256" key="5">
    <source>
        <dbReference type="ARBA" id="ARBA00035648"/>
    </source>
</evidence>
<dbReference type="Pfam" id="PF08340">
    <property type="entry name" value="YicC-like_C"/>
    <property type="match status" value="1"/>
</dbReference>
<feature type="domain" description="Endoribonuclease YicC-like C-terminal" evidence="8">
    <location>
        <begin position="193"/>
        <end position="313"/>
    </location>
</feature>
<reference evidence="9" key="1">
    <citation type="journal article" date="2005" name="Environ. Microbiol.">
        <title>Genetic and functional properties of uncultivated thermophilic crenarchaeotes from a subsurface gold mine as revealed by analysis of genome fragments.</title>
        <authorList>
            <person name="Nunoura T."/>
            <person name="Hirayama H."/>
            <person name="Takami H."/>
            <person name="Oida H."/>
            <person name="Nishi S."/>
            <person name="Shimamura S."/>
            <person name="Suzuki Y."/>
            <person name="Inagaki F."/>
            <person name="Takai K."/>
            <person name="Nealson K.H."/>
            <person name="Horikoshi K."/>
        </authorList>
    </citation>
    <scope>NUCLEOTIDE SEQUENCE</scope>
</reference>
<dbReference type="InterPro" id="IPR013551">
    <property type="entry name" value="YicC-like_C"/>
</dbReference>